<accession>A0A140DR96</accession>
<dbReference type="SUPFAM" id="SSF56672">
    <property type="entry name" value="DNA/RNA polymerases"/>
    <property type="match status" value="1"/>
</dbReference>
<dbReference type="AlphaFoldDB" id="A0A140DR96"/>
<dbReference type="InterPro" id="IPR043502">
    <property type="entry name" value="DNA/RNA_pol_sf"/>
</dbReference>
<evidence type="ECO:0000313" key="12">
    <source>
        <dbReference type="EMBL" id="AMK54881.1"/>
    </source>
</evidence>
<protein>
    <recommendedName>
        <fullName evidence="1">RNA-directed DNA polymerase</fullName>
        <ecNumber evidence="1">2.7.7.49</ecNumber>
    </recommendedName>
</protein>
<dbReference type="Pfam" id="PF00078">
    <property type="entry name" value="RVT_1"/>
    <property type="match status" value="1"/>
</dbReference>
<dbReference type="EMBL" id="CP011391">
    <property type="protein sequence ID" value="AMK54881.1"/>
    <property type="molecule type" value="Genomic_DNA"/>
</dbReference>
<evidence type="ECO:0000256" key="8">
    <source>
        <dbReference type="ARBA" id="ARBA00034120"/>
    </source>
</evidence>
<dbReference type="PATRIC" id="fig|1702221.3.peg.1703"/>
<dbReference type="InterPro" id="IPR000123">
    <property type="entry name" value="Reverse_transcriptase_msDNA"/>
</dbReference>
<dbReference type="InterPro" id="IPR000477">
    <property type="entry name" value="RT_dom"/>
</dbReference>
<evidence type="ECO:0000256" key="5">
    <source>
        <dbReference type="ARBA" id="ARBA00022842"/>
    </source>
</evidence>
<dbReference type="InterPro" id="IPR030931">
    <property type="entry name" value="Group_II_RT_mat"/>
</dbReference>
<evidence type="ECO:0000259" key="10">
    <source>
        <dbReference type="PROSITE" id="PS50878"/>
    </source>
</evidence>
<dbReference type="NCBIfam" id="TIGR04416">
    <property type="entry name" value="group_II_RT_mat"/>
    <property type="match status" value="1"/>
</dbReference>
<organism evidence="11 14">
    <name type="scientific">Faecalibaculum rodentium</name>
    <dbReference type="NCBI Taxonomy" id="1702221"/>
    <lineage>
        <taxon>Bacteria</taxon>
        <taxon>Bacillati</taxon>
        <taxon>Bacillota</taxon>
        <taxon>Erysipelotrichia</taxon>
        <taxon>Erysipelotrichales</taxon>
        <taxon>Erysipelotrichaceae</taxon>
        <taxon>Faecalibaculum</taxon>
    </lineage>
</organism>
<dbReference type="GO" id="GO:0003723">
    <property type="term" value="F:RNA binding"/>
    <property type="evidence" value="ECO:0007669"/>
    <property type="project" value="InterPro"/>
</dbReference>
<dbReference type="CDD" id="cd01651">
    <property type="entry name" value="RT_G2_intron"/>
    <property type="match status" value="1"/>
</dbReference>
<evidence type="ECO:0000256" key="3">
    <source>
        <dbReference type="ARBA" id="ARBA00022695"/>
    </source>
</evidence>
<dbReference type="OrthoDB" id="1646320at2"/>
<keyword evidence="14" id="KW-1185">Reference proteome</keyword>
<dbReference type="EMBL" id="CP011391">
    <property type="protein sequence ID" value="AMK53173.1"/>
    <property type="molecule type" value="Genomic_DNA"/>
</dbReference>
<dbReference type="PANTHER" id="PTHR34047:SF8">
    <property type="entry name" value="PROTEIN YKFC"/>
    <property type="match status" value="1"/>
</dbReference>
<dbReference type="KEGG" id="fro:AALO17_23790"/>
<sequence length="449" mass="52760">MNQTRLIQPEDLSTQEIFSMENLTNACRQVRRNNGAAGVDGVKARELPACPGEYWERLREQILGRSYKPLPAKRTDIPKPDGSLRGLNVPAARDRVIQACLANYLDYRKDFEMSNSSYGFRKNRRCEQAILKGLEFMNDGYDWIVDIDLRKFFDTVDQDRLIRLIDNLFHNRDVTSLTRKFVRAGVMIDGRLVRTERGIPQGGPLSPVLANIYLDQADKELESRGLRFTRYADDMLIYVKSEAAANRVMKSFSNYLEKKLKLEVNASKSKVARPDEVKYLGFGFKRNKREWKAIPHEKSIHEFEQKIMKLTKRNWSVSLEERIEKINQVIRGWSNYFRCAWLYKETVRKLDSKLRRRIRAIIWKQWKSIRKKEESLIKLGCPRDKAHSYACARQGYVRCAITFLNKYIRNIHLKKKGLLSMEEYFDTVAVRFMKTFVRTAQCRTARWVV</sequence>
<dbReference type="KEGG" id="fro:AALO17_00390"/>
<dbReference type="Pfam" id="PF08388">
    <property type="entry name" value="GIIM"/>
    <property type="match status" value="1"/>
</dbReference>
<keyword evidence="6" id="KW-0695">RNA-directed DNA polymerase</keyword>
<evidence type="ECO:0000256" key="6">
    <source>
        <dbReference type="ARBA" id="ARBA00022918"/>
    </source>
</evidence>
<dbReference type="EC" id="2.7.7.49" evidence="1"/>
<dbReference type="GO" id="GO:0046872">
    <property type="term" value="F:metal ion binding"/>
    <property type="evidence" value="ECO:0007669"/>
    <property type="project" value="UniProtKB-KW"/>
</dbReference>
<dbReference type="InterPro" id="IPR013597">
    <property type="entry name" value="Mat_intron_G2"/>
</dbReference>
<keyword evidence="4" id="KW-0479">Metal-binding</keyword>
<keyword evidence="5" id="KW-0460">Magnesium</keyword>
<dbReference type="PRINTS" id="PR00866">
    <property type="entry name" value="RNADNAPOLMS"/>
</dbReference>
<proteinExistence type="inferred from homology"/>
<evidence type="ECO:0000313" key="13">
    <source>
        <dbReference type="EMBL" id="AMK55513.1"/>
    </source>
</evidence>
<evidence type="ECO:0000256" key="9">
    <source>
        <dbReference type="ARBA" id="ARBA00048173"/>
    </source>
</evidence>
<evidence type="ECO:0000313" key="11">
    <source>
        <dbReference type="EMBL" id="AMK53173.1"/>
    </source>
</evidence>
<name>A0A140DR96_9FIRM</name>
<comment type="catalytic activity">
    <reaction evidence="9">
        <text>DNA(n) + a 2'-deoxyribonucleoside 5'-triphosphate = DNA(n+1) + diphosphate</text>
        <dbReference type="Rhea" id="RHEA:22508"/>
        <dbReference type="Rhea" id="RHEA-COMP:17339"/>
        <dbReference type="Rhea" id="RHEA-COMP:17340"/>
        <dbReference type="ChEBI" id="CHEBI:33019"/>
        <dbReference type="ChEBI" id="CHEBI:61560"/>
        <dbReference type="ChEBI" id="CHEBI:173112"/>
        <dbReference type="EC" id="2.7.7.49"/>
    </reaction>
</comment>
<dbReference type="KEGG" id="fro:AALO17_17470"/>
<dbReference type="GO" id="GO:0051607">
    <property type="term" value="P:defense response to virus"/>
    <property type="evidence" value="ECO:0007669"/>
    <property type="project" value="UniProtKB-KW"/>
</dbReference>
<keyword evidence="7" id="KW-0051">Antiviral defense</keyword>
<dbReference type="PANTHER" id="PTHR34047">
    <property type="entry name" value="NUCLEAR INTRON MATURASE 1, MITOCHONDRIAL-RELATED"/>
    <property type="match status" value="1"/>
</dbReference>
<dbReference type="InterPro" id="IPR043128">
    <property type="entry name" value="Rev_trsase/Diguanyl_cyclase"/>
</dbReference>
<evidence type="ECO:0000256" key="7">
    <source>
        <dbReference type="ARBA" id="ARBA00023118"/>
    </source>
</evidence>
<dbReference type="Gene3D" id="3.30.70.270">
    <property type="match status" value="1"/>
</dbReference>
<keyword evidence="2" id="KW-0808">Transferase</keyword>
<reference evidence="11 14" key="1">
    <citation type="journal article" date="2016" name="Gut Pathog.">
        <title>Whole genome sequencing of "Faecalibaculum rodentium" ALO17, isolated from C57BL/6J laboratory mouse feces.</title>
        <authorList>
            <person name="Lim S."/>
            <person name="Chang D.H."/>
            <person name="Ahn S."/>
            <person name="Kim B.C."/>
        </authorList>
    </citation>
    <scope>NUCLEOTIDE SEQUENCE [LARGE SCALE GENOMIC DNA]</scope>
    <source>
        <strain evidence="11 14">Alo17</strain>
    </source>
</reference>
<comment type="similarity">
    <text evidence="8">Belongs to the bacterial reverse transcriptase family.</text>
</comment>
<dbReference type="EMBL" id="CP011391">
    <property type="protein sequence ID" value="AMK55513.1"/>
    <property type="molecule type" value="Genomic_DNA"/>
</dbReference>
<evidence type="ECO:0000313" key="14">
    <source>
        <dbReference type="Proteomes" id="UP000069771"/>
    </source>
</evidence>
<dbReference type="InterPro" id="IPR051083">
    <property type="entry name" value="GrpII_Intron_Splice-Mob/Def"/>
</dbReference>
<feature type="domain" description="Reverse transcriptase" evidence="10">
    <location>
        <begin position="58"/>
        <end position="284"/>
    </location>
</feature>
<evidence type="ECO:0000256" key="4">
    <source>
        <dbReference type="ARBA" id="ARBA00022723"/>
    </source>
</evidence>
<evidence type="ECO:0000256" key="1">
    <source>
        <dbReference type="ARBA" id="ARBA00012493"/>
    </source>
</evidence>
<gene>
    <name evidence="11" type="ORF">AALO17_00390</name>
    <name evidence="12" type="ORF">AALO17_17470</name>
    <name evidence="13" type="ORF">AALO17_23790</name>
</gene>
<keyword evidence="3" id="KW-0548">Nucleotidyltransferase</keyword>
<dbReference type="RefSeq" id="WP_067553967.1">
    <property type="nucleotide sequence ID" value="NZ_CP011391.1"/>
</dbReference>
<evidence type="ECO:0000256" key="2">
    <source>
        <dbReference type="ARBA" id="ARBA00022679"/>
    </source>
</evidence>
<dbReference type="GO" id="GO:0003964">
    <property type="term" value="F:RNA-directed DNA polymerase activity"/>
    <property type="evidence" value="ECO:0007669"/>
    <property type="project" value="UniProtKB-KW"/>
</dbReference>
<dbReference type="GeneID" id="78478911"/>
<dbReference type="PROSITE" id="PS50878">
    <property type="entry name" value="RT_POL"/>
    <property type="match status" value="1"/>
</dbReference>
<dbReference type="Proteomes" id="UP000069771">
    <property type="component" value="Chromosome"/>
</dbReference>